<protein>
    <recommendedName>
        <fullName evidence="5">Secreted protein</fullName>
    </recommendedName>
</protein>
<name>A0ABY7UME1_9CORY</name>
<feature type="region of interest" description="Disordered" evidence="1">
    <location>
        <begin position="35"/>
        <end position="80"/>
    </location>
</feature>
<gene>
    <name evidence="3" type="ORF">CJEDD_10285</name>
</gene>
<evidence type="ECO:0000313" key="3">
    <source>
        <dbReference type="EMBL" id="WCZ39627.1"/>
    </source>
</evidence>
<evidence type="ECO:0000256" key="2">
    <source>
        <dbReference type="SAM" id="SignalP"/>
    </source>
</evidence>
<evidence type="ECO:0000313" key="4">
    <source>
        <dbReference type="Proteomes" id="UP001218071"/>
    </source>
</evidence>
<accession>A0ABY7UME1</accession>
<dbReference type="PROSITE" id="PS51257">
    <property type="entry name" value="PROKAR_LIPOPROTEIN"/>
    <property type="match status" value="1"/>
</dbReference>
<sequence>MRRALPLAAVVVLALAGCASEPEVVEVTQTSWVAPTEGSATATTESATESSAESAPGASTSNGSTSAAAAPPDCSDAALQRSPGYEDFEMRGECEGGFARPGVPNSDVIKLVQWDGSIWRRVPADGEWDGLGMSAPCYNPGRLEELGVPERFANKEKQCGVYGPGETPPNKVSAAPAGAGYIPYVGLGESTPKYASQPACDGRGILIVDSIVDYGDRDDTQRRIAFEALTADPSGKTREYTFPGQCPSLRKQLDGHDIYPVYLDYGSDTDALCRAKANYGGNARVLSNREEYVDPC</sequence>
<keyword evidence="2" id="KW-0732">Signal</keyword>
<dbReference type="Proteomes" id="UP001218071">
    <property type="component" value="Chromosome"/>
</dbReference>
<feature type="signal peptide" evidence="2">
    <location>
        <begin position="1"/>
        <end position="19"/>
    </location>
</feature>
<feature type="chain" id="PRO_5046644307" description="Secreted protein" evidence="2">
    <location>
        <begin position="20"/>
        <end position="296"/>
    </location>
</feature>
<keyword evidence="4" id="KW-1185">Reference proteome</keyword>
<dbReference type="RefSeq" id="WP_052333815.1">
    <property type="nucleotide sequence ID" value="NZ_CBYN010000064.1"/>
</dbReference>
<feature type="compositionally biased region" description="Low complexity" evidence="1">
    <location>
        <begin position="35"/>
        <end position="78"/>
    </location>
</feature>
<evidence type="ECO:0008006" key="5">
    <source>
        <dbReference type="Google" id="ProtNLM"/>
    </source>
</evidence>
<dbReference type="EMBL" id="CP063194">
    <property type="protein sequence ID" value="WCZ39627.1"/>
    <property type="molecule type" value="Genomic_DNA"/>
</dbReference>
<organism evidence="3 4">
    <name type="scientific">Corynebacterium jeddahense</name>
    <dbReference type="NCBI Taxonomy" id="1414719"/>
    <lineage>
        <taxon>Bacteria</taxon>
        <taxon>Bacillati</taxon>
        <taxon>Actinomycetota</taxon>
        <taxon>Actinomycetes</taxon>
        <taxon>Mycobacteriales</taxon>
        <taxon>Corynebacteriaceae</taxon>
        <taxon>Corynebacterium</taxon>
    </lineage>
</organism>
<reference evidence="3 4" key="1">
    <citation type="submission" date="2020-10" db="EMBL/GenBank/DDBJ databases">
        <title>Complete genome sequence of Corynebacterium jeddahense DSM 45997, type strain of Corynebacterium jeddahense.</title>
        <authorList>
            <person name="Busche T."/>
            <person name="Kalinowski J."/>
            <person name="Ruckert C."/>
        </authorList>
    </citation>
    <scope>NUCLEOTIDE SEQUENCE [LARGE SCALE GENOMIC DNA]</scope>
    <source>
        <strain evidence="3 4">DSM 45997</strain>
    </source>
</reference>
<evidence type="ECO:0000256" key="1">
    <source>
        <dbReference type="SAM" id="MobiDB-lite"/>
    </source>
</evidence>
<proteinExistence type="predicted"/>